<name>A0AC60NW14_IXOPE</name>
<proteinExistence type="predicted"/>
<accession>A0AC60NW14</accession>
<gene>
    <name evidence="1" type="ORF">HPB47_011676</name>
</gene>
<dbReference type="Proteomes" id="UP000805193">
    <property type="component" value="Unassembled WGS sequence"/>
</dbReference>
<sequence>MYWDTISKILPAPLYRDVPSPACAAGLCRQVRKLPVPATSKDFFVRLHLEVLPVKVGLWSRGIFVPWSTNCALCGATETLQHIFINNEWHNSVSGKTFPTINPTTGDVIAQVQEGDKADVDKAVKAAREAFRLGSPWRTMDASDRGLLLYRLADLVERDRTLLASLETLDNGKPFADAYNIDIPLVVKCLRYYAGYADKNHGKTIPIDGSFFAFTRHEPVGVCGQIIPWNFPALMQAWKLGPALALGNTVVLKPAEQTPLSALHVASLVVEAGFPAGVVNVVPGMGPTAGGALAAHKDVDKVAFTGSTEVGQLVMETAARSNLKKVTLELGGKSPNIIFKDADLDEAIQTSHFGLFFNQGQCCCAGSRIFVEGAIYDDFVARSVELAKERVLGDPFDSSTTQGPQVDKEQMSKILGLIDSGKAEGAKLLCGGGRHGSKGFFVEPTVFANVQDGMRIAREEIFGPVMQILRFENVDELIERANRTEYGLAASLFTRDIDKALHFSAGLKAGTVWVNCYDVLSAQVPFGGYKMSGIGRELGEYGLEAYTQVKSVVVKMAEKNS</sequence>
<protein>
    <submittedName>
        <fullName evidence="1">Uncharacterized protein</fullName>
    </submittedName>
</protein>
<dbReference type="EMBL" id="JABSTQ010011452">
    <property type="protein sequence ID" value="KAG0411211.1"/>
    <property type="molecule type" value="Genomic_DNA"/>
</dbReference>
<keyword evidence="2" id="KW-1185">Reference proteome</keyword>
<evidence type="ECO:0000313" key="1">
    <source>
        <dbReference type="EMBL" id="KAG0411211.1"/>
    </source>
</evidence>
<comment type="caution">
    <text evidence="1">The sequence shown here is derived from an EMBL/GenBank/DDBJ whole genome shotgun (WGS) entry which is preliminary data.</text>
</comment>
<reference evidence="1 2" key="1">
    <citation type="journal article" date="2020" name="Cell">
        <title>Large-Scale Comparative Analyses of Tick Genomes Elucidate Their Genetic Diversity and Vector Capacities.</title>
        <authorList>
            <consortium name="Tick Genome and Microbiome Consortium (TIGMIC)"/>
            <person name="Jia N."/>
            <person name="Wang J."/>
            <person name="Shi W."/>
            <person name="Du L."/>
            <person name="Sun Y."/>
            <person name="Zhan W."/>
            <person name="Jiang J.F."/>
            <person name="Wang Q."/>
            <person name="Zhang B."/>
            <person name="Ji P."/>
            <person name="Bell-Sakyi L."/>
            <person name="Cui X.M."/>
            <person name="Yuan T.T."/>
            <person name="Jiang B.G."/>
            <person name="Yang W.F."/>
            <person name="Lam T.T."/>
            <person name="Chang Q.C."/>
            <person name="Ding S.J."/>
            <person name="Wang X.J."/>
            <person name="Zhu J.G."/>
            <person name="Ruan X.D."/>
            <person name="Zhao L."/>
            <person name="Wei J.T."/>
            <person name="Ye R.Z."/>
            <person name="Que T.C."/>
            <person name="Du C.H."/>
            <person name="Zhou Y.H."/>
            <person name="Cheng J.X."/>
            <person name="Dai P.F."/>
            <person name="Guo W.B."/>
            <person name="Han X.H."/>
            <person name="Huang E.J."/>
            <person name="Li L.F."/>
            <person name="Wei W."/>
            <person name="Gao Y.C."/>
            <person name="Liu J.Z."/>
            <person name="Shao H.Z."/>
            <person name="Wang X."/>
            <person name="Wang C.C."/>
            <person name="Yang T.C."/>
            <person name="Huo Q.B."/>
            <person name="Li W."/>
            <person name="Chen H.Y."/>
            <person name="Chen S.E."/>
            <person name="Zhou L.G."/>
            <person name="Ni X.B."/>
            <person name="Tian J.H."/>
            <person name="Sheng Y."/>
            <person name="Liu T."/>
            <person name="Pan Y.S."/>
            <person name="Xia L.Y."/>
            <person name="Li J."/>
            <person name="Zhao F."/>
            <person name="Cao W.C."/>
        </authorList>
    </citation>
    <scope>NUCLEOTIDE SEQUENCE [LARGE SCALE GENOMIC DNA]</scope>
    <source>
        <strain evidence="1">Iper-2018</strain>
    </source>
</reference>
<organism evidence="1 2">
    <name type="scientific">Ixodes persulcatus</name>
    <name type="common">Taiga tick</name>
    <dbReference type="NCBI Taxonomy" id="34615"/>
    <lineage>
        <taxon>Eukaryota</taxon>
        <taxon>Metazoa</taxon>
        <taxon>Ecdysozoa</taxon>
        <taxon>Arthropoda</taxon>
        <taxon>Chelicerata</taxon>
        <taxon>Arachnida</taxon>
        <taxon>Acari</taxon>
        <taxon>Parasitiformes</taxon>
        <taxon>Ixodida</taxon>
        <taxon>Ixodoidea</taxon>
        <taxon>Ixodidae</taxon>
        <taxon>Ixodinae</taxon>
        <taxon>Ixodes</taxon>
    </lineage>
</organism>
<evidence type="ECO:0000313" key="2">
    <source>
        <dbReference type="Proteomes" id="UP000805193"/>
    </source>
</evidence>